<evidence type="ECO:0000256" key="2">
    <source>
        <dbReference type="ARBA" id="ARBA00022771"/>
    </source>
</evidence>
<comment type="caution">
    <text evidence="6">The sequence shown here is derived from an EMBL/GenBank/DDBJ whole genome shotgun (WGS) entry which is preliminary data.</text>
</comment>
<dbReference type="Gene3D" id="6.10.140.2220">
    <property type="match status" value="1"/>
</dbReference>
<keyword evidence="7" id="KW-1185">Reference proteome</keyword>
<evidence type="ECO:0000256" key="4">
    <source>
        <dbReference type="PROSITE-ProRule" id="PRU00134"/>
    </source>
</evidence>
<dbReference type="PROSITE" id="PS01360">
    <property type="entry name" value="ZF_MYND_1"/>
    <property type="match status" value="1"/>
</dbReference>
<dbReference type="AlphaFoldDB" id="A0A1Y2DMB8"/>
<dbReference type="PROSITE" id="PS50865">
    <property type="entry name" value="ZF_MYND_2"/>
    <property type="match status" value="1"/>
</dbReference>
<proteinExistence type="predicted"/>
<keyword evidence="2 4" id="KW-0863">Zinc-finger</keyword>
<evidence type="ECO:0000256" key="3">
    <source>
        <dbReference type="ARBA" id="ARBA00022833"/>
    </source>
</evidence>
<evidence type="ECO:0000313" key="7">
    <source>
        <dbReference type="Proteomes" id="UP000193467"/>
    </source>
</evidence>
<evidence type="ECO:0000313" key="6">
    <source>
        <dbReference type="EMBL" id="ORY60400.1"/>
    </source>
</evidence>
<protein>
    <recommendedName>
        <fullName evidence="5">MYND-type domain-containing protein</fullName>
    </recommendedName>
</protein>
<reference evidence="6 7" key="1">
    <citation type="submission" date="2016-07" db="EMBL/GenBank/DDBJ databases">
        <title>Pervasive Adenine N6-methylation of Active Genes in Fungi.</title>
        <authorList>
            <consortium name="DOE Joint Genome Institute"/>
            <person name="Mondo S.J."/>
            <person name="Dannebaum R.O."/>
            <person name="Kuo R.C."/>
            <person name="Labutti K."/>
            <person name="Haridas S."/>
            <person name="Kuo A."/>
            <person name="Salamov A."/>
            <person name="Ahrendt S.R."/>
            <person name="Lipzen A."/>
            <person name="Sullivan W."/>
            <person name="Andreopoulos W.B."/>
            <person name="Clum A."/>
            <person name="Lindquist E."/>
            <person name="Daum C."/>
            <person name="Ramamoorthy G.K."/>
            <person name="Gryganskyi A."/>
            <person name="Culley D."/>
            <person name="Magnuson J.K."/>
            <person name="James T.Y."/>
            <person name="O'Malley M.A."/>
            <person name="Stajich J.E."/>
            <person name="Spatafora J.W."/>
            <person name="Visel A."/>
            <person name="Grigoriev I.V."/>
        </authorList>
    </citation>
    <scope>NUCLEOTIDE SEQUENCE [LARGE SCALE GENOMIC DNA]</scope>
    <source>
        <strain evidence="6 7">62-1032</strain>
    </source>
</reference>
<dbReference type="Proteomes" id="UP000193467">
    <property type="component" value="Unassembled WGS sequence"/>
</dbReference>
<dbReference type="EMBL" id="MCGR01000074">
    <property type="protein sequence ID" value="ORY60400.1"/>
    <property type="molecule type" value="Genomic_DNA"/>
</dbReference>
<dbReference type="SUPFAM" id="SSF144232">
    <property type="entry name" value="HIT/MYND zinc finger-like"/>
    <property type="match status" value="1"/>
</dbReference>
<organism evidence="6 7">
    <name type="scientific">Leucosporidium creatinivorum</name>
    <dbReference type="NCBI Taxonomy" id="106004"/>
    <lineage>
        <taxon>Eukaryota</taxon>
        <taxon>Fungi</taxon>
        <taxon>Dikarya</taxon>
        <taxon>Basidiomycota</taxon>
        <taxon>Pucciniomycotina</taxon>
        <taxon>Microbotryomycetes</taxon>
        <taxon>Leucosporidiales</taxon>
        <taxon>Leucosporidium</taxon>
    </lineage>
</organism>
<feature type="domain" description="MYND-type" evidence="5">
    <location>
        <begin position="15"/>
        <end position="58"/>
    </location>
</feature>
<dbReference type="InParanoid" id="A0A1Y2DMB8"/>
<keyword evidence="3" id="KW-0862">Zinc</keyword>
<evidence type="ECO:0000256" key="1">
    <source>
        <dbReference type="ARBA" id="ARBA00022723"/>
    </source>
</evidence>
<dbReference type="GO" id="GO:0008270">
    <property type="term" value="F:zinc ion binding"/>
    <property type="evidence" value="ECO:0007669"/>
    <property type="project" value="UniProtKB-KW"/>
</dbReference>
<dbReference type="Pfam" id="PF01753">
    <property type="entry name" value="zf-MYND"/>
    <property type="match status" value="1"/>
</dbReference>
<gene>
    <name evidence="6" type="ORF">BCR35DRAFT_198412</name>
</gene>
<evidence type="ECO:0000259" key="5">
    <source>
        <dbReference type="PROSITE" id="PS50865"/>
    </source>
</evidence>
<dbReference type="OrthoDB" id="341421at2759"/>
<keyword evidence="1" id="KW-0479">Metal-binding</keyword>
<accession>A0A1Y2DMB8</accession>
<name>A0A1Y2DMB8_9BASI</name>
<dbReference type="InterPro" id="IPR002893">
    <property type="entry name" value="Znf_MYND"/>
</dbReference>
<sequence>MSTKNFAAGGELTLCGACFKGTGPKTATPTLFCSRCRIAAYCGRECQLKHWKEHKLRCKQHVTLDTERQETALSAPMQTRLHDALQHFAASIVYEALFLGARPALALGRPESKTMTHFLELVFAFEPKPDTSNIREQFKLDSATVISFADNLRMHPSAPMQQFVPDGVHRKALRPGLNSVASIMIRGVHVASGSVTSSFIDEASFPEDRYPTELSKTAINTAWKETLAWSLSRPKAPVATQFAVEDVIASETCEGGPEAVLKRLKSLGRFEIARRCRR</sequence>